<reference evidence="3" key="1">
    <citation type="submission" date="2016-10" db="EMBL/GenBank/DDBJ databases">
        <authorList>
            <person name="Varghese N."/>
            <person name="Submissions S."/>
        </authorList>
    </citation>
    <scope>NUCLEOTIDE SEQUENCE [LARGE SCALE GENOMIC DNA]</scope>
    <source>
        <strain evidence="3">CGMCC 4.6856</strain>
    </source>
</reference>
<sequence>MRPDPLAGYEDWPAAMRAAAPYEAASEAGTALARVLGVRRPPPRPEVVVEDRLEHEGVLVERLRWSVGHGPRTRAWRLRPAGADEPLPGVLGMHFHGGVRSVGGEQLVDLGAASSARAVALRASGYAGRAPANDLARRGHVVLVHDTFSWGSRRFDLSRPTPRLAALARAQEALWAQQGVSPSPEERFDHLSGLHEETLAKACGVLGTTFAGAVVGDDLVALDVLAGTDGVDPGRLATIGFSGGGGRSLLLAALDDRVGAAVVVGMMATFASLVPGYLDTHSWLLHAPGLWSHADWPDLTALGRARFLVQYGRADELFPLEGMEAAHERLLALHAGSDRYAGTFGAGGHVFDAAMQDEAWTFLGEALAGVSAG</sequence>
<dbReference type="PANTHER" id="PTHR22946">
    <property type="entry name" value="DIENELACTONE HYDROLASE DOMAIN-CONTAINING PROTEIN-RELATED"/>
    <property type="match status" value="1"/>
</dbReference>
<gene>
    <name evidence="2" type="ORF">SAMN05421756_103471</name>
</gene>
<proteinExistence type="inferred from homology"/>
<dbReference type="AlphaFoldDB" id="A0A1H9G299"/>
<accession>A0A1H9G299</accession>
<comment type="similarity">
    <text evidence="1">Belongs to the AB hydrolase superfamily.</text>
</comment>
<dbReference type="Proteomes" id="UP000198504">
    <property type="component" value="Unassembled WGS sequence"/>
</dbReference>
<dbReference type="InterPro" id="IPR050261">
    <property type="entry name" value="FrsA_esterase"/>
</dbReference>
<name>A0A1H9G299_9ACTN</name>
<protein>
    <submittedName>
        <fullName evidence="2">Acetyl xylan esterase (AXE1)</fullName>
    </submittedName>
</protein>
<dbReference type="STRING" id="1036181.SAMN05421756_103471"/>
<dbReference type="PANTHER" id="PTHR22946:SF8">
    <property type="entry name" value="ACETYL XYLAN ESTERASE DOMAIN-CONTAINING PROTEIN"/>
    <property type="match status" value="1"/>
</dbReference>
<dbReference type="SUPFAM" id="SSF53474">
    <property type="entry name" value="alpha/beta-Hydrolases"/>
    <property type="match status" value="1"/>
</dbReference>
<evidence type="ECO:0000313" key="2">
    <source>
        <dbReference type="EMBL" id="SEQ44210.1"/>
    </source>
</evidence>
<evidence type="ECO:0000313" key="3">
    <source>
        <dbReference type="Proteomes" id="UP000198504"/>
    </source>
</evidence>
<dbReference type="InterPro" id="IPR029058">
    <property type="entry name" value="AB_hydrolase_fold"/>
</dbReference>
<dbReference type="EMBL" id="FOFA01000003">
    <property type="protein sequence ID" value="SEQ44210.1"/>
    <property type="molecule type" value="Genomic_DNA"/>
</dbReference>
<dbReference type="Gene3D" id="3.40.50.1820">
    <property type="entry name" value="alpha/beta hydrolase"/>
    <property type="match status" value="1"/>
</dbReference>
<organism evidence="2 3">
    <name type="scientific">Microlunatus flavus</name>
    <dbReference type="NCBI Taxonomy" id="1036181"/>
    <lineage>
        <taxon>Bacteria</taxon>
        <taxon>Bacillati</taxon>
        <taxon>Actinomycetota</taxon>
        <taxon>Actinomycetes</taxon>
        <taxon>Propionibacteriales</taxon>
        <taxon>Propionibacteriaceae</taxon>
        <taxon>Microlunatus</taxon>
    </lineage>
</organism>
<evidence type="ECO:0000256" key="1">
    <source>
        <dbReference type="ARBA" id="ARBA00008645"/>
    </source>
</evidence>
<keyword evidence="3" id="KW-1185">Reference proteome</keyword>